<evidence type="ECO:0000313" key="1">
    <source>
        <dbReference type="EMBL" id="GAA0475020.1"/>
    </source>
</evidence>
<proteinExistence type="predicted"/>
<comment type="caution">
    <text evidence="1">The sequence shown here is derived from an EMBL/GenBank/DDBJ whole genome shotgun (WGS) entry which is preliminary data.</text>
</comment>
<sequence length="251" mass="27807">MAYIIKLLTFSFVFSIGLLGWSHLAQAQDEGMREILVDQKRASFGNGNIRGPQPEALPAIGHLITADFAVRSASIVGDTRDRRTRLKEIDDMVENAIKLAPSYGIQLSFGDKVVEDLNLRNFRGYTAANMLGAGRADTSQIKFLIKVPLDAQSDMKEIEKKMNDFVKKVKPVGRAEFLGKGDITLSVVAPDQYRGDVIGAIAKDASEVASRIGADYAVQLDGMQERVEWIRWGGKQVMLYIPYKMRVLPKG</sequence>
<accession>A0ABN1AF78</accession>
<protein>
    <recommendedName>
        <fullName evidence="3">TonB-dependent receptor</fullName>
    </recommendedName>
</protein>
<dbReference type="Proteomes" id="UP001500713">
    <property type="component" value="Unassembled WGS sequence"/>
</dbReference>
<gene>
    <name evidence="1" type="ORF">GCM10009096_15790</name>
</gene>
<dbReference type="RefSeq" id="WP_229955120.1">
    <property type="nucleotide sequence ID" value="NZ_BAAAEM010000002.1"/>
</dbReference>
<dbReference type="EMBL" id="BAAAEM010000002">
    <property type="protein sequence ID" value="GAA0475020.1"/>
    <property type="molecule type" value="Genomic_DNA"/>
</dbReference>
<organism evidence="1 2">
    <name type="scientific">Parasphingorhabdus litoris</name>
    <dbReference type="NCBI Taxonomy" id="394733"/>
    <lineage>
        <taxon>Bacteria</taxon>
        <taxon>Pseudomonadati</taxon>
        <taxon>Pseudomonadota</taxon>
        <taxon>Alphaproteobacteria</taxon>
        <taxon>Sphingomonadales</taxon>
        <taxon>Sphingomonadaceae</taxon>
        <taxon>Parasphingorhabdus</taxon>
    </lineage>
</organism>
<evidence type="ECO:0000313" key="2">
    <source>
        <dbReference type="Proteomes" id="UP001500713"/>
    </source>
</evidence>
<keyword evidence="2" id="KW-1185">Reference proteome</keyword>
<reference evidence="1 2" key="1">
    <citation type="journal article" date="2019" name="Int. J. Syst. Evol. Microbiol.">
        <title>The Global Catalogue of Microorganisms (GCM) 10K type strain sequencing project: providing services to taxonomists for standard genome sequencing and annotation.</title>
        <authorList>
            <consortium name="The Broad Institute Genomics Platform"/>
            <consortium name="The Broad Institute Genome Sequencing Center for Infectious Disease"/>
            <person name="Wu L."/>
            <person name="Ma J."/>
        </authorList>
    </citation>
    <scope>NUCLEOTIDE SEQUENCE [LARGE SCALE GENOMIC DNA]</scope>
    <source>
        <strain evidence="1 2">JCM 14162</strain>
    </source>
</reference>
<evidence type="ECO:0008006" key="3">
    <source>
        <dbReference type="Google" id="ProtNLM"/>
    </source>
</evidence>
<name>A0ABN1AF78_9SPHN</name>